<gene>
    <name evidence="2" type="ORF">CB5_LOCUS27897</name>
</gene>
<sequence>MTFGHANDEVDEEGEIEINGGGEGRPSLLPHEEEEEEVVLVEREEAKERSSSLTPWEQHSSVIILPRYDYAAASSLLRRSHSGFLITCPIKREKSATKEAISLLEEYVNHTCGNVSGNSESFDAKIKKRRVSCQAENPENAGDIERNGNNGIPEASGKAEEVPSSLSCETSGNVQRSLNLSLVKLTRSGLLLFAFPTSNFHLVVDILSNIFLSLSSGRLKSPLWCNRIFPIQETCLLLEKELEVVVSKLFREFLGDGEEKLDKPIRFAVGYNRRGVDETEMKTLKDTEGSKESTLMDRDQCFRVVAGAVKTVAKNSIVDLKSPEVALLVELLPLSGIPHGSSVVGVSVLPAELVSTKPRLCIKSLVANTKMTKRVR</sequence>
<organism evidence="2">
    <name type="scientific">Ananas comosus var. bracteatus</name>
    <name type="common">red pineapple</name>
    <dbReference type="NCBI Taxonomy" id="296719"/>
    <lineage>
        <taxon>Eukaryota</taxon>
        <taxon>Viridiplantae</taxon>
        <taxon>Streptophyta</taxon>
        <taxon>Embryophyta</taxon>
        <taxon>Tracheophyta</taxon>
        <taxon>Spermatophyta</taxon>
        <taxon>Magnoliopsida</taxon>
        <taxon>Liliopsida</taxon>
        <taxon>Poales</taxon>
        <taxon>Bromeliaceae</taxon>
        <taxon>Bromelioideae</taxon>
        <taxon>Ananas</taxon>
    </lineage>
</organism>
<feature type="region of interest" description="Disordered" evidence="1">
    <location>
        <begin position="137"/>
        <end position="158"/>
    </location>
</feature>
<evidence type="ECO:0000313" key="2">
    <source>
        <dbReference type="EMBL" id="CAD1844686.1"/>
    </source>
</evidence>
<evidence type="ECO:0000256" key="1">
    <source>
        <dbReference type="SAM" id="MobiDB-lite"/>
    </source>
</evidence>
<dbReference type="PANTHER" id="PTHR13452:SF13">
    <property type="entry name" value="OS02G0672400 PROTEIN"/>
    <property type="match status" value="1"/>
</dbReference>
<feature type="region of interest" description="Disordered" evidence="1">
    <location>
        <begin position="1"/>
        <end position="39"/>
    </location>
</feature>
<reference evidence="2" key="1">
    <citation type="submission" date="2020-07" db="EMBL/GenBank/DDBJ databases">
        <authorList>
            <person name="Lin J."/>
        </authorList>
    </citation>
    <scope>NUCLEOTIDE SEQUENCE</scope>
</reference>
<dbReference type="EMBL" id="LR862137">
    <property type="protein sequence ID" value="CAD1844686.1"/>
    <property type="molecule type" value="Genomic_DNA"/>
</dbReference>
<dbReference type="GO" id="GO:0006400">
    <property type="term" value="P:tRNA modification"/>
    <property type="evidence" value="ECO:0007669"/>
    <property type="project" value="InterPro"/>
</dbReference>
<proteinExistence type="predicted"/>
<accession>A0A6V7QPH6</accession>
<dbReference type="InterPro" id="IPR040183">
    <property type="entry name" value="THUMPD1-like"/>
</dbReference>
<dbReference type="SUPFAM" id="SSF143437">
    <property type="entry name" value="THUMP domain-like"/>
    <property type="match status" value="1"/>
</dbReference>
<name>A0A6V7QPH6_ANACO</name>
<dbReference type="AlphaFoldDB" id="A0A6V7QPH6"/>
<dbReference type="PANTHER" id="PTHR13452">
    <property type="entry name" value="THUMP DOMAIN CONTAINING PROTEIN 1-RELATED"/>
    <property type="match status" value="1"/>
</dbReference>
<protein>
    <submittedName>
        <fullName evidence="2">Uncharacterized protein</fullName>
    </submittedName>
</protein>
<dbReference type="GO" id="GO:0003723">
    <property type="term" value="F:RNA binding"/>
    <property type="evidence" value="ECO:0007669"/>
    <property type="project" value="InterPro"/>
</dbReference>